<keyword evidence="3" id="KW-1185">Reference proteome</keyword>
<dbReference type="OrthoDB" id="366002at2"/>
<reference evidence="3" key="1">
    <citation type="journal article" date="2013" name="Stand. Genomic Sci.">
        <title>Genome sequence of the thermophilic fresh-water bacterium Spirochaeta caldaria type strain (H1(T)), reclassification of Spirochaeta caldaria, Spirochaeta stenostrepta, and Spirochaeta zuelzerae in the genus Treponema as Treponema caldaria comb. nov., Treponema stenostrepta comb. nov., and Treponema zuelzerae comb. nov., and emendation of the genus Treponema.</title>
        <authorList>
            <person name="Abt B."/>
            <person name="Goker M."/>
            <person name="Scheuner C."/>
            <person name="Han C."/>
            <person name="Lu M."/>
            <person name="Misra M."/>
            <person name="Lapidus A."/>
            <person name="Nolan M."/>
            <person name="Lucas S."/>
            <person name="Hammon N."/>
            <person name="Deshpande S."/>
            <person name="Cheng J.F."/>
            <person name="Tapia R."/>
            <person name="Goodwin L.A."/>
            <person name="Pitluck S."/>
            <person name="Liolios K."/>
            <person name="Pagani I."/>
            <person name="Ivanova N."/>
            <person name="Mavromatis K."/>
            <person name="Mikhailova N."/>
            <person name="Huntemann M."/>
            <person name="Pati A."/>
            <person name="Chen A."/>
            <person name="Palaniappan K."/>
            <person name="Land M."/>
            <person name="Hauser L."/>
            <person name="Jeffries C.D."/>
            <person name="Rohde M."/>
            <person name="Spring S."/>
            <person name="Gronow S."/>
            <person name="Detter J.C."/>
            <person name="Bristow J."/>
            <person name="Eisen J.A."/>
            <person name="Markowitz V."/>
            <person name="Hugenholtz P."/>
            <person name="Kyrpides N.C."/>
            <person name="Woyke T."/>
            <person name="Klenk H.P."/>
        </authorList>
    </citation>
    <scope>NUCLEOTIDE SEQUENCE</scope>
    <source>
        <strain evidence="3">ATCC 51460 / DSM 7334 / H1</strain>
    </source>
</reference>
<dbReference type="Gene3D" id="3.90.1720.10">
    <property type="entry name" value="endopeptidase domain like (from Nostoc punctiforme)"/>
    <property type="match status" value="1"/>
</dbReference>
<evidence type="ECO:0000256" key="1">
    <source>
        <dbReference type="SAM" id="MobiDB-lite"/>
    </source>
</evidence>
<dbReference type="AlphaFoldDB" id="F8EYY9"/>
<dbReference type="Proteomes" id="UP000000503">
    <property type="component" value="Chromosome"/>
</dbReference>
<dbReference type="HOGENOM" id="CLU_439358_0_0_12"/>
<dbReference type="STRING" id="744872.Spica_1072"/>
<name>F8EYY9_GRAC1</name>
<gene>
    <name evidence="2" type="ordered locus">Spica_1072</name>
</gene>
<protein>
    <submittedName>
        <fullName evidence="2">Uncharacterized protein</fullName>
    </submittedName>
</protein>
<organism evidence="2 3">
    <name type="scientific">Gracilinema caldarium (strain ATCC 51460 / DSM 7334 / H1)</name>
    <name type="common">Treponema caldarium</name>
    <dbReference type="NCBI Taxonomy" id="744872"/>
    <lineage>
        <taxon>Bacteria</taxon>
        <taxon>Pseudomonadati</taxon>
        <taxon>Spirochaetota</taxon>
        <taxon>Spirochaetia</taxon>
        <taxon>Spirochaetales</taxon>
        <taxon>Breznakiellaceae</taxon>
        <taxon>Gracilinema</taxon>
    </lineage>
</organism>
<dbReference type="KEGG" id="scd:Spica_1072"/>
<evidence type="ECO:0000313" key="2">
    <source>
        <dbReference type="EMBL" id="AEJ19220.1"/>
    </source>
</evidence>
<sequence length="622" mass="67712">MAERNEGAGGPPRFFKTGPPEIVRKPPSRNYPGEVLPLLELHLGRNGATMNVGMGGADVSLGTVAQSIAGLDAWRVNAELWTSKQDEAHKYTSGMRTLYSVGGAQELALYQELLSGKTNIEELASGDYKAKTEANGDGTKTIYLGQGALADGSRFGLNILLAHEAYRNGIDDGVEGQRVETQQAVLGHIGAALALSQVYRLGSIGTEMAEEVNTYLEALKSNNYEALGKLLAGYDSSGDYWRLTKDGKLVFDKRASLTIENPDGTTKEISWKELGVSSDRAVESALTKILKVDSATARTIMEKQMGLVHSADKDPEKWNWLSENKKLPEKGWYPFVPSIGEINEGKGMYVRDLSKNIQAVMLRDVFTATYRNELQGGIENPKLINGLISSEAKWSNPGSATYDPFSIRVLQEFGSVFNSLEKQQQRDVVSHSNTPMIAETFFNEIMSPAEWEKYKAKGNTTYCSTFGYEKLVSLDPRIAVSAFPNGFLRANSWQAALASSPLFTEIQGTDALNTMVSAANRASEKQLVIGVLNKNPESGHVAFVVPSATPYKSFNGVVPITGNGLLGYNGNTGNDPGFTIPVFAGVGAPKATGILPFGYTFGSIERDIPLNYKRITYYRLGW</sequence>
<dbReference type="eggNOG" id="COG3210">
    <property type="taxonomic scope" value="Bacteria"/>
</dbReference>
<accession>F8EYY9</accession>
<proteinExistence type="predicted"/>
<dbReference type="RefSeq" id="WP_013968531.1">
    <property type="nucleotide sequence ID" value="NC_015732.1"/>
</dbReference>
<evidence type="ECO:0000313" key="3">
    <source>
        <dbReference type="Proteomes" id="UP000000503"/>
    </source>
</evidence>
<dbReference type="EMBL" id="CP002868">
    <property type="protein sequence ID" value="AEJ19220.1"/>
    <property type="molecule type" value="Genomic_DNA"/>
</dbReference>
<feature type="region of interest" description="Disordered" evidence="1">
    <location>
        <begin position="1"/>
        <end position="29"/>
    </location>
</feature>